<name>A0A926EKR4_9FIRM</name>
<organism evidence="1 2">
    <name type="scientific">Zhenhengia yiwuensis</name>
    <dbReference type="NCBI Taxonomy" id="2763666"/>
    <lineage>
        <taxon>Bacteria</taxon>
        <taxon>Bacillati</taxon>
        <taxon>Bacillota</taxon>
        <taxon>Clostridia</taxon>
        <taxon>Lachnospirales</taxon>
        <taxon>Lachnospiraceae</taxon>
        <taxon>Zhenhengia</taxon>
    </lineage>
</organism>
<accession>A0A926EKR4</accession>
<evidence type="ECO:0000313" key="2">
    <source>
        <dbReference type="Proteomes" id="UP000655830"/>
    </source>
</evidence>
<proteinExistence type="predicted"/>
<gene>
    <name evidence="1" type="ORF">H8718_18070</name>
</gene>
<dbReference type="AlphaFoldDB" id="A0A926EKR4"/>
<dbReference type="Proteomes" id="UP000655830">
    <property type="component" value="Unassembled WGS sequence"/>
</dbReference>
<keyword evidence="2" id="KW-1185">Reference proteome</keyword>
<protein>
    <submittedName>
        <fullName evidence="1">Uncharacterized protein</fullName>
    </submittedName>
</protein>
<dbReference type="RefSeq" id="WP_249334306.1">
    <property type="nucleotide sequence ID" value="NZ_JACRSY010000049.1"/>
</dbReference>
<evidence type="ECO:0000313" key="1">
    <source>
        <dbReference type="EMBL" id="MBC8581399.1"/>
    </source>
</evidence>
<sequence length="187" mass="21984">MHSFSKDNNNYFHYILVVKKSFTLISEVATELGKYLIRKIEKELKFYDTEVVCLAIEKANKAGQPHIHILIKTKSHKSILLNQLEIIKRGTPRGLCAQHITPKVESVFSRYRGEMQCEFYRNKDKCPGRENCSNKNEEGELKCRTNNNLKDCTHREYLNNVLKYITNKKDDTNCLFIYEREGFKIKD</sequence>
<reference evidence="1" key="1">
    <citation type="submission" date="2020-08" db="EMBL/GenBank/DDBJ databases">
        <title>Genome public.</title>
        <authorList>
            <person name="Liu C."/>
            <person name="Sun Q."/>
        </authorList>
    </citation>
    <scope>NUCLEOTIDE SEQUENCE</scope>
    <source>
        <strain evidence="1">NSJ-12</strain>
    </source>
</reference>
<dbReference type="EMBL" id="JACRSY010000049">
    <property type="protein sequence ID" value="MBC8581399.1"/>
    <property type="molecule type" value="Genomic_DNA"/>
</dbReference>
<comment type="caution">
    <text evidence="1">The sequence shown here is derived from an EMBL/GenBank/DDBJ whole genome shotgun (WGS) entry which is preliminary data.</text>
</comment>